<dbReference type="InterPro" id="IPR003888">
    <property type="entry name" value="FYrich_N"/>
</dbReference>
<evidence type="ECO:0000256" key="2">
    <source>
        <dbReference type="ARBA" id="ARBA00022603"/>
    </source>
</evidence>
<dbReference type="Pfam" id="PF00856">
    <property type="entry name" value="SET"/>
    <property type="match status" value="1"/>
</dbReference>
<dbReference type="GO" id="GO:0006357">
    <property type="term" value="P:regulation of transcription by RNA polymerase II"/>
    <property type="evidence" value="ECO:0007669"/>
    <property type="project" value="TreeGrafter"/>
</dbReference>
<feature type="compositionally biased region" description="Low complexity" evidence="10">
    <location>
        <begin position="751"/>
        <end position="763"/>
    </location>
</feature>
<dbReference type="Gene3D" id="3.30.40.10">
    <property type="entry name" value="Zinc/RING finger domain, C3HC4 (zinc finger)"/>
    <property type="match status" value="1"/>
</dbReference>
<dbReference type="PANTHER" id="PTHR13793">
    <property type="entry name" value="PHD FINGER PROTEINS"/>
    <property type="match status" value="1"/>
</dbReference>
<evidence type="ECO:0000256" key="6">
    <source>
        <dbReference type="ARBA" id="ARBA00022771"/>
    </source>
</evidence>
<feature type="region of interest" description="Disordered" evidence="10">
    <location>
        <begin position="750"/>
        <end position="821"/>
    </location>
</feature>
<organism evidence="14 15">
    <name type="scientific">Symbiochloris irregularis</name>
    <dbReference type="NCBI Taxonomy" id="706552"/>
    <lineage>
        <taxon>Eukaryota</taxon>
        <taxon>Viridiplantae</taxon>
        <taxon>Chlorophyta</taxon>
        <taxon>core chlorophytes</taxon>
        <taxon>Trebouxiophyceae</taxon>
        <taxon>Trebouxiales</taxon>
        <taxon>Trebouxiaceae</taxon>
        <taxon>Symbiochloris</taxon>
    </lineage>
</organism>
<sequence>MSIQPEAGHGSKPGSPSFAAPHAASAVVHTTSIDLPAGFQRTLYVAPAVQGEKPRTAVKFAIQCQGQSCPAVTSDRLQRIQSYLSRHASCCSPAWKPLLQTEGESAEQHRSRLKNVFDFSVHSQHQQAETVSGQAQPSGCHSSAKKDRKRPLQAPAAQSTKRPCLEITPTALQGSKQQPVLPKTPHIHASQGSGQLVAQASGSRSQQPPQADIRTPGHSVITAETDAAAVRAALEEAHNTFCTDMHHRQTFHELDVAKNFAPTALVDRIVKVFWPDDEAWYQGTVTSYDSATGQHHVDYDDGSQEDVCMPVERVRVCLRALEPLEPPPAQALAAWGAALIASANQSLASSSGHPDEVVVTAEDALACPELKNKRCPPGGTSVRYFGSLEWAHLKSSEVIPFLDGVQADLHTKCNRRKPDFISALQHVHHYLQTGQLPEDMVVDDNDEWEDDGDSDVAAEHQPEGITLPLKLGSLEVSSLGRIEWLHPGFHAERYLWPVGYRACRNMATPRSAGQPAPHMCEVAEAPDGSGPLFRVTVGNVVVEAKTAQAVWTAIHQEDGKMLGGKAALPKALNGNRLFGLSQPQVVKLLQRLPNAERCAAYVGWHGKRPEVPALTSEEAAARAAAEASMQRLPDDGRLWLCDVCALESKHPPACALCPSEGGLMKRTSCGRWCHLLCALWIPETFFNGSVVEGLDKVSRARRELECVCCRQRYGACIQCAASRRCFTAFHPLCALAHGLFMTALEDKDPAARSPPARLASTASGSTPWHKAASHKASPDPRRKSGLAKPSASSMQSNPRSSRRPPPPAAVTQWEQLTEQQPAKVPLDALRDAARAGLLTEPSCLTLEDVPQDSQCATNPEQQHQQAELRALIWATASTCSATASGTQQQQPRRLRPAGLVPAQGVQSASERFAAMHRTLHLRITSGKSAIHGWGAFAKVAHARGDMITEYCGDLVRPTVADVLERRQYDTLVGAGTYIFHLSDDAHVDATRRGNMAHLLNHSCNPNCYSRILAAGHPVSGLVQDHVIILAKRPIAIGEELTYDYRFNGDELLSCNCGAASCRGTVNFTASDDETVAVEVAGR</sequence>
<dbReference type="Proteomes" id="UP001465755">
    <property type="component" value="Unassembled WGS sequence"/>
</dbReference>
<dbReference type="Pfam" id="PF05964">
    <property type="entry name" value="FYRN"/>
    <property type="match status" value="1"/>
</dbReference>
<dbReference type="Pfam" id="PF21743">
    <property type="entry name" value="PTM_DIR17_Tudor"/>
    <property type="match status" value="1"/>
</dbReference>
<feature type="domain" description="SET" evidence="11">
    <location>
        <begin position="921"/>
        <end position="1045"/>
    </location>
</feature>
<evidence type="ECO:0000313" key="15">
    <source>
        <dbReference type="Proteomes" id="UP001465755"/>
    </source>
</evidence>
<evidence type="ECO:0000256" key="4">
    <source>
        <dbReference type="ARBA" id="ARBA00022691"/>
    </source>
</evidence>
<feature type="region of interest" description="Disordered" evidence="10">
    <location>
        <begin position="124"/>
        <end position="215"/>
    </location>
</feature>
<reference evidence="14 15" key="1">
    <citation type="journal article" date="2024" name="Nat. Commun.">
        <title>Phylogenomics reveals the evolutionary origins of lichenization in chlorophyte algae.</title>
        <authorList>
            <person name="Puginier C."/>
            <person name="Libourel C."/>
            <person name="Otte J."/>
            <person name="Skaloud P."/>
            <person name="Haon M."/>
            <person name="Grisel S."/>
            <person name="Petersen M."/>
            <person name="Berrin J.G."/>
            <person name="Delaux P.M."/>
            <person name="Dal Grande F."/>
            <person name="Keller J."/>
        </authorList>
    </citation>
    <scope>NUCLEOTIDE SEQUENCE [LARGE SCALE GENOMIC DNA]</scope>
    <source>
        <strain evidence="14 15">SAG 2036</strain>
    </source>
</reference>
<dbReference type="InterPro" id="IPR034732">
    <property type="entry name" value="EPHD"/>
</dbReference>
<dbReference type="InterPro" id="IPR050701">
    <property type="entry name" value="Histone_Mod_Regulator"/>
</dbReference>
<evidence type="ECO:0000256" key="3">
    <source>
        <dbReference type="ARBA" id="ARBA00022679"/>
    </source>
</evidence>
<evidence type="ECO:0000256" key="1">
    <source>
        <dbReference type="ARBA" id="ARBA00004123"/>
    </source>
</evidence>
<evidence type="ECO:0000256" key="9">
    <source>
        <dbReference type="ARBA" id="ARBA00023242"/>
    </source>
</evidence>
<dbReference type="PROSITE" id="PS51543">
    <property type="entry name" value="FYRC"/>
    <property type="match status" value="1"/>
</dbReference>
<evidence type="ECO:0000256" key="5">
    <source>
        <dbReference type="ARBA" id="ARBA00022723"/>
    </source>
</evidence>
<evidence type="ECO:0000256" key="7">
    <source>
        <dbReference type="ARBA" id="ARBA00022833"/>
    </source>
</evidence>
<dbReference type="Gene3D" id="3.30.160.360">
    <property type="match status" value="1"/>
</dbReference>
<protein>
    <recommendedName>
        <fullName evidence="16">Histone-lysine N-methyltransferase</fullName>
    </recommendedName>
</protein>
<dbReference type="AlphaFoldDB" id="A0AAW1PMM2"/>
<dbReference type="PANTHER" id="PTHR13793:SF140">
    <property type="entry name" value="HISTONE-LYSINE N-METHYLTRANSFERASE ATX2"/>
    <property type="match status" value="1"/>
</dbReference>
<dbReference type="GO" id="GO:0008270">
    <property type="term" value="F:zinc ion binding"/>
    <property type="evidence" value="ECO:0007669"/>
    <property type="project" value="UniProtKB-KW"/>
</dbReference>
<evidence type="ECO:0000259" key="11">
    <source>
        <dbReference type="PROSITE" id="PS50280"/>
    </source>
</evidence>
<dbReference type="PROSITE" id="PS51805">
    <property type="entry name" value="EPHD"/>
    <property type="match status" value="1"/>
</dbReference>
<feature type="compositionally biased region" description="Low complexity" evidence="10">
    <location>
        <begin position="789"/>
        <end position="799"/>
    </location>
</feature>
<dbReference type="InterPro" id="IPR013083">
    <property type="entry name" value="Znf_RING/FYVE/PHD"/>
</dbReference>
<evidence type="ECO:0000313" key="14">
    <source>
        <dbReference type="EMBL" id="KAK9809797.1"/>
    </source>
</evidence>
<dbReference type="CDD" id="cd20404">
    <property type="entry name" value="Tudor_Agenet_AtEML-like"/>
    <property type="match status" value="1"/>
</dbReference>
<dbReference type="InterPro" id="IPR003889">
    <property type="entry name" value="FYrich_C"/>
</dbReference>
<feature type="compositionally biased region" description="Polar residues" evidence="10">
    <location>
        <begin position="190"/>
        <end position="209"/>
    </location>
</feature>
<dbReference type="EMBL" id="JALJOQ010000016">
    <property type="protein sequence ID" value="KAK9809797.1"/>
    <property type="molecule type" value="Genomic_DNA"/>
</dbReference>
<feature type="compositionally biased region" description="Polar residues" evidence="10">
    <location>
        <begin position="124"/>
        <end position="141"/>
    </location>
</feature>
<keyword evidence="4" id="KW-0949">S-adenosyl-L-methionine</keyword>
<dbReference type="GO" id="GO:0140993">
    <property type="term" value="F:histone modifying activity"/>
    <property type="evidence" value="ECO:0007669"/>
    <property type="project" value="UniProtKB-ARBA"/>
</dbReference>
<evidence type="ECO:0000256" key="8">
    <source>
        <dbReference type="ARBA" id="ARBA00022853"/>
    </source>
</evidence>
<evidence type="ECO:0000259" key="13">
    <source>
        <dbReference type="PROSITE" id="PS51805"/>
    </source>
</evidence>
<accession>A0AAW1PMM2</accession>
<dbReference type="Gene3D" id="2.170.270.10">
    <property type="entry name" value="SET domain"/>
    <property type="match status" value="1"/>
</dbReference>
<evidence type="ECO:0000259" key="12">
    <source>
        <dbReference type="PROSITE" id="PS50868"/>
    </source>
</evidence>
<feature type="region of interest" description="Disordered" evidence="10">
    <location>
        <begin position="1"/>
        <end position="20"/>
    </location>
</feature>
<dbReference type="PROSITE" id="PS50280">
    <property type="entry name" value="SET"/>
    <property type="match status" value="1"/>
</dbReference>
<dbReference type="Pfam" id="PF13832">
    <property type="entry name" value="zf-HC5HC2H_2"/>
    <property type="match status" value="1"/>
</dbReference>
<dbReference type="Pfam" id="PF05965">
    <property type="entry name" value="FYRC"/>
    <property type="match status" value="1"/>
</dbReference>
<dbReference type="GO" id="GO:0008168">
    <property type="term" value="F:methyltransferase activity"/>
    <property type="evidence" value="ECO:0007669"/>
    <property type="project" value="UniProtKB-KW"/>
</dbReference>
<dbReference type="InterPro" id="IPR003616">
    <property type="entry name" value="Post-SET_dom"/>
</dbReference>
<evidence type="ECO:0000256" key="10">
    <source>
        <dbReference type="SAM" id="MobiDB-lite"/>
    </source>
</evidence>
<dbReference type="SUPFAM" id="SSF63748">
    <property type="entry name" value="Tudor/PWWP/MBT"/>
    <property type="match status" value="1"/>
</dbReference>
<dbReference type="InterPro" id="IPR001214">
    <property type="entry name" value="SET_dom"/>
</dbReference>
<comment type="subcellular location">
    <subcellularLocation>
        <location evidence="1">Nucleus</location>
    </subcellularLocation>
</comment>
<feature type="domain" description="Post-SET" evidence="12">
    <location>
        <begin position="1050"/>
        <end position="1066"/>
    </location>
</feature>
<dbReference type="InterPro" id="IPR047365">
    <property type="entry name" value="Tudor_AtPTM-like"/>
</dbReference>
<name>A0AAW1PMM2_9CHLO</name>
<keyword evidence="2" id="KW-0489">Methyltransferase</keyword>
<proteinExistence type="predicted"/>
<dbReference type="CDD" id="cd10518">
    <property type="entry name" value="SET_SETD1-like"/>
    <property type="match status" value="1"/>
</dbReference>
<keyword evidence="7" id="KW-0862">Zinc</keyword>
<dbReference type="SMART" id="SM00542">
    <property type="entry name" value="FYRC"/>
    <property type="match status" value="1"/>
</dbReference>
<feature type="domain" description="PHD-type" evidence="13">
    <location>
        <begin position="651"/>
        <end position="760"/>
    </location>
</feature>
<dbReference type="GO" id="GO:0005634">
    <property type="term" value="C:nucleus"/>
    <property type="evidence" value="ECO:0007669"/>
    <property type="project" value="UniProtKB-SubCell"/>
</dbReference>
<dbReference type="PROSITE" id="PS50868">
    <property type="entry name" value="POST_SET"/>
    <property type="match status" value="1"/>
</dbReference>
<dbReference type="SUPFAM" id="SSF82199">
    <property type="entry name" value="SET domain"/>
    <property type="match status" value="1"/>
</dbReference>
<dbReference type="SMART" id="SM00317">
    <property type="entry name" value="SET"/>
    <property type="match status" value="1"/>
</dbReference>
<comment type="caution">
    <text evidence="14">The sequence shown here is derived from an EMBL/GenBank/DDBJ whole genome shotgun (WGS) entry which is preliminary data.</text>
</comment>
<gene>
    <name evidence="14" type="ORF">WJX73_007597</name>
</gene>
<keyword evidence="3" id="KW-0808">Transferase</keyword>
<keyword evidence="15" id="KW-1185">Reference proteome</keyword>
<dbReference type="InterPro" id="IPR046341">
    <property type="entry name" value="SET_dom_sf"/>
</dbReference>
<dbReference type="GO" id="GO:0032259">
    <property type="term" value="P:methylation"/>
    <property type="evidence" value="ECO:0007669"/>
    <property type="project" value="UniProtKB-KW"/>
</dbReference>
<keyword evidence="6" id="KW-0863">Zinc-finger</keyword>
<dbReference type="PROSITE" id="PS51542">
    <property type="entry name" value="FYRN"/>
    <property type="match status" value="1"/>
</dbReference>
<keyword evidence="8" id="KW-0156">Chromatin regulator</keyword>
<evidence type="ECO:0008006" key="16">
    <source>
        <dbReference type="Google" id="ProtNLM"/>
    </source>
</evidence>
<dbReference type="Gene3D" id="2.30.30.140">
    <property type="match status" value="1"/>
</dbReference>
<keyword evidence="9" id="KW-0539">Nucleus</keyword>
<keyword evidence="5" id="KW-0479">Metal-binding</keyword>